<dbReference type="SUPFAM" id="SSF55729">
    <property type="entry name" value="Acyl-CoA N-acyltransferases (Nat)"/>
    <property type="match status" value="1"/>
</dbReference>
<gene>
    <name evidence="4" type="ORF">BXY41_11583</name>
</gene>
<dbReference type="Pfam" id="PF13508">
    <property type="entry name" value="Acetyltransf_7"/>
    <property type="match status" value="1"/>
</dbReference>
<comment type="caution">
    <text evidence="4">The sequence shown here is derived from an EMBL/GenBank/DDBJ whole genome shotgun (WGS) entry which is preliminary data.</text>
</comment>
<dbReference type="InterPro" id="IPR045039">
    <property type="entry name" value="NSI-like"/>
</dbReference>
<evidence type="ECO:0000313" key="5">
    <source>
        <dbReference type="Proteomes" id="UP000237749"/>
    </source>
</evidence>
<dbReference type="InterPro" id="IPR016181">
    <property type="entry name" value="Acyl_CoA_acyltransferase"/>
</dbReference>
<accession>A0A2S6HLQ1</accession>
<dbReference type="PANTHER" id="PTHR43626:SF4">
    <property type="entry name" value="GCN5-RELATED N-ACETYLTRANSFERASE 2, CHLOROPLASTIC"/>
    <property type="match status" value="1"/>
</dbReference>
<evidence type="ECO:0000313" key="4">
    <source>
        <dbReference type="EMBL" id="PPK78409.1"/>
    </source>
</evidence>
<dbReference type="InterPro" id="IPR000182">
    <property type="entry name" value="GNAT_dom"/>
</dbReference>
<keyword evidence="5" id="KW-1185">Reference proteome</keyword>
<organism evidence="4 5">
    <name type="scientific">Lacrimispora xylanisolvens</name>
    <dbReference type="NCBI Taxonomy" id="384636"/>
    <lineage>
        <taxon>Bacteria</taxon>
        <taxon>Bacillati</taxon>
        <taxon>Bacillota</taxon>
        <taxon>Clostridia</taxon>
        <taxon>Lachnospirales</taxon>
        <taxon>Lachnospiraceae</taxon>
        <taxon>Lacrimispora</taxon>
    </lineage>
</organism>
<dbReference type="EMBL" id="PTJA01000015">
    <property type="protein sequence ID" value="PPK78409.1"/>
    <property type="molecule type" value="Genomic_DNA"/>
</dbReference>
<sequence>MVLEMKENDLTVKDYHRLRTSVGWSVLPEQQIEMALKNSLITITVRDQGQVVGMCRLVGDGCYICYIQDLVILPEYQGSGIGKSMIERVIAYVNQQGFPDTNITLALFSAIGKEEFYQKQGFCIRPSDNRGAGMEMILPVR</sequence>
<keyword evidence="1 4" id="KW-0808">Transferase</keyword>
<dbReference type="AlphaFoldDB" id="A0A2S6HLQ1"/>
<dbReference type="PANTHER" id="PTHR43626">
    <property type="entry name" value="ACYL-COA N-ACYLTRANSFERASE"/>
    <property type="match status" value="1"/>
</dbReference>
<name>A0A2S6HLQ1_9FIRM</name>
<dbReference type="GO" id="GO:0005737">
    <property type="term" value="C:cytoplasm"/>
    <property type="evidence" value="ECO:0007669"/>
    <property type="project" value="TreeGrafter"/>
</dbReference>
<proteinExistence type="predicted"/>
<dbReference type="CDD" id="cd04301">
    <property type="entry name" value="NAT_SF"/>
    <property type="match status" value="1"/>
</dbReference>
<dbReference type="RefSeq" id="WP_104439146.1">
    <property type="nucleotide sequence ID" value="NZ_PTJA01000015.1"/>
</dbReference>
<keyword evidence="2" id="KW-0012">Acyltransferase</keyword>
<reference evidence="4 5" key="1">
    <citation type="submission" date="2018-02" db="EMBL/GenBank/DDBJ databases">
        <title>Genomic Encyclopedia of Archaeal and Bacterial Type Strains, Phase II (KMG-II): from individual species to whole genera.</title>
        <authorList>
            <person name="Goeker M."/>
        </authorList>
    </citation>
    <scope>NUCLEOTIDE SEQUENCE [LARGE SCALE GENOMIC DNA]</scope>
    <source>
        <strain evidence="4 5">DSM 3808</strain>
    </source>
</reference>
<evidence type="ECO:0000259" key="3">
    <source>
        <dbReference type="PROSITE" id="PS51186"/>
    </source>
</evidence>
<dbReference type="Gene3D" id="3.40.630.30">
    <property type="match status" value="1"/>
</dbReference>
<protein>
    <submittedName>
        <fullName evidence="4">Acetyltransferase (GNAT) family protein</fullName>
    </submittedName>
</protein>
<dbReference type="PROSITE" id="PS51186">
    <property type="entry name" value="GNAT"/>
    <property type="match status" value="1"/>
</dbReference>
<evidence type="ECO:0000256" key="1">
    <source>
        <dbReference type="ARBA" id="ARBA00022679"/>
    </source>
</evidence>
<dbReference type="Proteomes" id="UP000237749">
    <property type="component" value="Unassembled WGS sequence"/>
</dbReference>
<feature type="domain" description="N-acetyltransferase" evidence="3">
    <location>
        <begin position="1"/>
        <end position="141"/>
    </location>
</feature>
<dbReference type="OrthoDB" id="9788916at2"/>
<evidence type="ECO:0000256" key="2">
    <source>
        <dbReference type="ARBA" id="ARBA00023315"/>
    </source>
</evidence>
<dbReference type="GO" id="GO:0008080">
    <property type="term" value="F:N-acetyltransferase activity"/>
    <property type="evidence" value="ECO:0007669"/>
    <property type="project" value="InterPro"/>
</dbReference>